<organism evidence="2 3">
    <name type="scientific">Araneus ventricosus</name>
    <name type="common">Orbweaver spider</name>
    <name type="synonym">Epeira ventricosa</name>
    <dbReference type="NCBI Taxonomy" id="182803"/>
    <lineage>
        <taxon>Eukaryota</taxon>
        <taxon>Metazoa</taxon>
        <taxon>Ecdysozoa</taxon>
        <taxon>Arthropoda</taxon>
        <taxon>Chelicerata</taxon>
        <taxon>Arachnida</taxon>
        <taxon>Araneae</taxon>
        <taxon>Araneomorphae</taxon>
        <taxon>Entelegynae</taxon>
        <taxon>Araneoidea</taxon>
        <taxon>Araneidae</taxon>
        <taxon>Araneus</taxon>
    </lineage>
</organism>
<evidence type="ECO:0000256" key="1">
    <source>
        <dbReference type="SAM" id="SignalP"/>
    </source>
</evidence>
<comment type="caution">
    <text evidence="2">The sequence shown here is derived from an EMBL/GenBank/DDBJ whole genome shotgun (WGS) entry which is preliminary data.</text>
</comment>
<dbReference type="Proteomes" id="UP000499080">
    <property type="component" value="Unassembled WGS sequence"/>
</dbReference>
<keyword evidence="1" id="KW-0732">Signal</keyword>
<dbReference type="AlphaFoldDB" id="A0A4Y2NRW2"/>
<evidence type="ECO:0000313" key="3">
    <source>
        <dbReference type="Proteomes" id="UP000499080"/>
    </source>
</evidence>
<protein>
    <submittedName>
        <fullName evidence="2">Uncharacterized protein</fullName>
    </submittedName>
</protein>
<feature type="chain" id="PRO_5021199536" evidence="1">
    <location>
        <begin position="18"/>
        <end position="88"/>
    </location>
</feature>
<feature type="signal peptide" evidence="1">
    <location>
        <begin position="1"/>
        <end position="17"/>
    </location>
</feature>
<dbReference type="OrthoDB" id="10548017at2759"/>
<sequence length="88" mass="10107">MDYLTFLIFIFVHGLFAEEIHLPDGRLFNVPKPEDLPYIFDEYPASMQRLYVLSPEHSNAALSCPKGYAMLEMSQDLVTNDSYSVLMV</sequence>
<name>A0A4Y2NRW2_ARAVE</name>
<proteinExistence type="predicted"/>
<gene>
    <name evidence="2" type="ORF">AVEN_212081_1</name>
</gene>
<accession>A0A4Y2NRW2</accession>
<dbReference type="EMBL" id="BGPR01009660">
    <property type="protein sequence ID" value="GBN41452.1"/>
    <property type="molecule type" value="Genomic_DNA"/>
</dbReference>
<reference evidence="2 3" key="1">
    <citation type="journal article" date="2019" name="Sci. Rep.">
        <title>Orb-weaving spider Araneus ventricosus genome elucidates the spidroin gene catalogue.</title>
        <authorList>
            <person name="Kono N."/>
            <person name="Nakamura H."/>
            <person name="Ohtoshi R."/>
            <person name="Moran D.A.P."/>
            <person name="Shinohara A."/>
            <person name="Yoshida Y."/>
            <person name="Fujiwara M."/>
            <person name="Mori M."/>
            <person name="Tomita M."/>
            <person name="Arakawa K."/>
        </authorList>
    </citation>
    <scope>NUCLEOTIDE SEQUENCE [LARGE SCALE GENOMIC DNA]</scope>
</reference>
<keyword evidence="3" id="KW-1185">Reference proteome</keyword>
<evidence type="ECO:0000313" key="2">
    <source>
        <dbReference type="EMBL" id="GBN41452.1"/>
    </source>
</evidence>